<dbReference type="RefSeq" id="WP_172156204.1">
    <property type="nucleotide sequence ID" value="NZ_JABJWC010000011.1"/>
</dbReference>
<evidence type="ECO:0000313" key="2">
    <source>
        <dbReference type="Proteomes" id="UP000623090"/>
    </source>
</evidence>
<name>A0ABX2ACG2_9PROT</name>
<accession>A0ABX2ACG2</accession>
<gene>
    <name evidence="1" type="ORF">HNW77_06475</name>
</gene>
<protein>
    <submittedName>
        <fullName evidence="1">Uncharacterized protein</fullName>
    </submittedName>
</protein>
<sequence length="194" mass="20403">MSDTPHAAPAPIVVVAHLNARLQPVQRGHFFEDPLDAILKKMGIGAVTGGGTALAPDPVGVSACDVEIAVKDGSETVLKQVMQALDQLGAPKGSELRLPGSAAPIAFGVMEGMAIFLNGTDLPAETYARSDINKTIEALAAALDQTGELRGYWEGNSETALYFYGSRFAAMRAAIADHIQSDPLCARCRIEQIA</sequence>
<comment type="caution">
    <text evidence="1">The sequence shown here is derived from an EMBL/GenBank/DDBJ whole genome shotgun (WGS) entry which is preliminary data.</text>
</comment>
<keyword evidence="2" id="KW-1185">Reference proteome</keyword>
<dbReference type="EMBL" id="JABJWC010000011">
    <property type="protein sequence ID" value="NPC66038.1"/>
    <property type="molecule type" value="Genomic_DNA"/>
</dbReference>
<organism evidence="1 2">
    <name type="scientific">Komagataeibacter melomenusus</name>
    <dbReference type="NCBI Taxonomy" id="2766578"/>
    <lineage>
        <taxon>Bacteria</taxon>
        <taxon>Pseudomonadati</taxon>
        <taxon>Pseudomonadota</taxon>
        <taxon>Alphaproteobacteria</taxon>
        <taxon>Acetobacterales</taxon>
        <taxon>Acetobacteraceae</taxon>
        <taxon>Komagataeibacter</taxon>
    </lineage>
</organism>
<dbReference type="Proteomes" id="UP000623090">
    <property type="component" value="Unassembled WGS sequence"/>
</dbReference>
<reference evidence="1 2" key="1">
    <citation type="journal article" date="2020" name="Microorganisms">
        <title>Description of Komagataeibacter melaceti sp. nov. and Komagataeibacter melomenusus sp. nov. Isolated from Apple Cider Vinegar.</title>
        <authorList>
            <person name="Maric L."/>
            <person name="Cleenwerck I."/>
            <person name="Accetto T."/>
            <person name="Vandamme P."/>
            <person name="Trcek J."/>
        </authorList>
    </citation>
    <scope>NUCLEOTIDE SEQUENCE [LARGE SCALE GENOMIC DNA]</scope>
    <source>
        <strain evidence="1 2">AV436</strain>
    </source>
</reference>
<evidence type="ECO:0000313" key="1">
    <source>
        <dbReference type="EMBL" id="NPC66038.1"/>
    </source>
</evidence>
<proteinExistence type="predicted"/>